<accession>A0A4Z1HSF4</accession>
<proteinExistence type="predicted"/>
<reference evidence="2 3" key="1">
    <citation type="submission" date="2017-12" db="EMBL/GenBank/DDBJ databases">
        <title>Comparative genomics of Botrytis spp.</title>
        <authorList>
            <person name="Valero-Jimenez C.A."/>
            <person name="Tapia P."/>
            <person name="Veloso J."/>
            <person name="Silva-Moreno E."/>
            <person name="Staats M."/>
            <person name="Valdes J.H."/>
            <person name="Van Kan J.A.L."/>
        </authorList>
    </citation>
    <scope>NUCLEOTIDE SEQUENCE [LARGE SCALE GENOMIC DNA]</scope>
    <source>
        <strain evidence="2 3">Be9601</strain>
    </source>
</reference>
<feature type="region of interest" description="Disordered" evidence="1">
    <location>
        <begin position="1"/>
        <end position="28"/>
    </location>
</feature>
<evidence type="ECO:0000313" key="2">
    <source>
        <dbReference type="EMBL" id="TGO51996.1"/>
    </source>
</evidence>
<gene>
    <name evidence="2" type="ORF">BELL_1691g00020</name>
</gene>
<feature type="compositionally biased region" description="Polar residues" evidence="1">
    <location>
        <begin position="9"/>
        <end position="18"/>
    </location>
</feature>
<evidence type="ECO:0000256" key="1">
    <source>
        <dbReference type="SAM" id="MobiDB-lite"/>
    </source>
</evidence>
<organism evidence="2 3">
    <name type="scientific">Botrytis elliptica</name>
    <dbReference type="NCBI Taxonomy" id="278938"/>
    <lineage>
        <taxon>Eukaryota</taxon>
        <taxon>Fungi</taxon>
        <taxon>Dikarya</taxon>
        <taxon>Ascomycota</taxon>
        <taxon>Pezizomycotina</taxon>
        <taxon>Leotiomycetes</taxon>
        <taxon>Helotiales</taxon>
        <taxon>Sclerotiniaceae</taxon>
        <taxon>Botrytis</taxon>
    </lineage>
</organism>
<evidence type="ECO:0000313" key="3">
    <source>
        <dbReference type="Proteomes" id="UP000297229"/>
    </source>
</evidence>
<dbReference type="AlphaFoldDB" id="A0A4Z1HSF4"/>
<protein>
    <submittedName>
        <fullName evidence="2">Uncharacterized protein</fullName>
    </submittedName>
</protein>
<dbReference type="EMBL" id="PQXM01001689">
    <property type="protein sequence ID" value="TGO51996.1"/>
    <property type="molecule type" value="Genomic_DNA"/>
</dbReference>
<sequence length="95" mass="10691">MHPHRAGNNFISETSTRYPTRRAGYSQQQAQHELFKVRNRSKFVPGTKHSLDQNQSTYHLKATATAGSARSDQSTFPLQNNNAIRATTTVRMDTA</sequence>
<dbReference type="Proteomes" id="UP000297229">
    <property type="component" value="Unassembled WGS sequence"/>
</dbReference>
<keyword evidence="3" id="KW-1185">Reference proteome</keyword>
<name>A0A4Z1HSF4_9HELO</name>
<comment type="caution">
    <text evidence="2">The sequence shown here is derived from an EMBL/GenBank/DDBJ whole genome shotgun (WGS) entry which is preliminary data.</text>
</comment>